<gene>
    <name evidence="4" type="ORF">LWI28_013369</name>
</gene>
<dbReference type="InterPro" id="IPR052176">
    <property type="entry name" value="Glycosyl_Hydrlase_43_Enz"/>
</dbReference>
<feature type="domain" description="Glucosamine inositolphosphorylceramide transferase 1 N-terminal" evidence="3">
    <location>
        <begin position="100"/>
        <end position="167"/>
    </location>
</feature>
<dbReference type="Pfam" id="PF24793">
    <property type="entry name" value="GINT1_N"/>
    <property type="match status" value="1"/>
</dbReference>
<dbReference type="EMBL" id="JAJSOW010000107">
    <property type="protein sequence ID" value="KAI9156866.1"/>
    <property type="molecule type" value="Genomic_DNA"/>
</dbReference>
<keyword evidence="5" id="KW-1185">Reference proteome</keyword>
<keyword evidence="1" id="KW-0119">Carbohydrate metabolism</keyword>
<evidence type="ECO:0000313" key="4">
    <source>
        <dbReference type="EMBL" id="KAI9156866.1"/>
    </source>
</evidence>
<comment type="caution">
    <text evidence="4">The sequence shown here is derived from an EMBL/GenBank/DDBJ whole genome shotgun (WGS) entry which is preliminary data.</text>
</comment>
<sequence>MGSGQVIGGGGPVAGGGSGCNGSGGANCTTGSSSSCWWWCHQWRHHGHNQNYNQGRRLMLSSGFVFFVGCFVLYCLIGWFYGWLLFMKPYVSTQTPSIGCREDSEGSWSIGIFYGDSPFSLKPIENMNVWRDHSAAWPVSNPILSCASVSQSGFPSNFVADPFMYAQICYGKRRSHQYMSDVVVATTVGAIVVRGIRRSTKGGMKRSCGDSDDGRCKAVRGELNMG</sequence>
<accession>A0AAD5IA33</accession>
<name>A0AAD5IA33_ACENE</name>
<dbReference type="PANTHER" id="PTHR43772:SF2">
    <property type="entry name" value="PUTATIVE (AFU_ORTHOLOGUE AFUA_2G04480)-RELATED"/>
    <property type="match status" value="1"/>
</dbReference>
<protein>
    <recommendedName>
        <fullName evidence="3">Glucosamine inositolphosphorylceramide transferase 1 N-terminal domain-containing protein</fullName>
    </recommendedName>
</protein>
<dbReference type="Proteomes" id="UP001064489">
    <property type="component" value="Chromosome 12"/>
</dbReference>
<keyword evidence="2" id="KW-0472">Membrane</keyword>
<feature type="transmembrane region" description="Helical" evidence="2">
    <location>
        <begin position="64"/>
        <end position="86"/>
    </location>
</feature>
<proteinExistence type="predicted"/>
<evidence type="ECO:0000313" key="5">
    <source>
        <dbReference type="Proteomes" id="UP001064489"/>
    </source>
</evidence>
<evidence type="ECO:0000259" key="3">
    <source>
        <dbReference type="Pfam" id="PF24793"/>
    </source>
</evidence>
<keyword evidence="2" id="KW-0812">Transmembrane</keyword>
<dbReference type="AlphaFoldDB" id="A0AAD5IA33"/>
<keyword evidence="2" id="KW-1133">Transmembrane helix</keyword>
<organism evidence="4 5">
    <name type="scientific">Acer negundo</name>
    <name type="common">Box elder</name>
    <dbReference type="NCBI Taxonomy" id="4023"/>
    <lineage>
        <taxon>Eukaryota</taxon>
        <taxon>Viridiplantae</taxon>
        <taxon>Streptophyta</taxon>
        <taxon>Embryophyta</taxon>
        <taxon>Tracheophyta</taxon>
        <taxon>Spermatophyta</taxon>
        <taxon>Magnoliopsida</taxon>
        <taxon>eudicotyledons</taxon>
        <taxon>Gunneridae</taxon>
        <taxon>Pentapetalae</taxon>
        <taxon>rosids</taxon>
        <taxon>malvids</taxon>
        <taxon>Sapindales</taxon>
        <taxon>Sapindaceae</taxon>
        <taxon>Hippocastanoideae</taxon>
        <taxon>Acereae</taxon>
        <taxon>Acer</taxon>
    </lineage>
</organism>
<dbReference type="InterPro" id="IPR056442">
    <property type="entry name" value="GINT1_N"/>
</dbReference>
<reference evidence="4" key="1">
    <citation type="journal article" date="2022" name="Plant J.">
        <title>Strategies of tolerance reflected in two North American maple genomes.</title>
        <authorList>
            <person name="McEvoy S.L."/>
            <person name="Sezen U.U."/>
            <person name="Trouern-Trend A."/>
            <person name="McMahon S.M."/>
            <person name="Schaberg P.G."/>
            <person name="Yang J."/>
            <person name="Wegrzyn J.L."/>
            <person name="Swenson N.G."/>
        </authorList>
    </citation>
    <scope>NUCLEOTIDE SEQUENCE</scope>
    <source>
        <strain evidence="4">91603</strain>
    </source>
</reference>
<evidence type="ECO:0000256" key="2">
    <source>
        <dbReference type="SAM" id="Phobius"/>
    </source>
</evidence>
<dbReference type="PANTHER" id="PTHR43772">
    <property type="entry name" value="ENDO-1,4-BETA-XYLANASE"/>
    <property type="match status" value="1"/>
</dbReference>
<evidence type="ECO:0000256" key="1">
    <source>
        <dbReference type="ARBA" id="ARBA00023277"/>
    </source>
</evidence>
<reference evidence="4" key="2">
    <citation type="submission" date="2023-02" db="EMBL/GenBank/DDBJ databases">
        <authorList>
            <person name="Swenson N.G."/>
            <person name="Wegrzyn J.L."/>
            <person name="Mcevoy S.L."/>
        </authorList>
    </citation>
    <scope>NUCLEOTIDE SEQUENCE</scope>
    <source>
        <strain evidence="4">91603</strain>
        <tissue evidence="4">Leaf</tissue>
    </source>
</reference>